<evidence type="ECO:0000256" key="2">
    <source>
        <dbReference type="ARBA" id="ARBA00022603"/>
    </source>
</evidence>
<evidence type="ECO:0000313" key="7">
    <source>
        <dbReference type="EMBL" id="KGK39848.1"/>
    </source>
</evidence>
<evidence type="ECO:0000256" key="5">
    <source>
        <dbReference type="ARBA" id="ARBA00048957"/>
    </source>
</evidence>
<dbReference type="EC" id="2.1.1.348" evidence="1"/>
<evidence type="ECO:0000256" key="6">
    <source>
        <dbReference type="PROSITE-ProRule" id="PRU00489"/>
    </source>
</evidence>
<dbReference type="HOGENOM" id="CLU_018702_4_1_1"/>
<dbReference type="PANTHER" id="PTHR12829:SF7">
    <property type="entry name" value="N6-ADENOSINE-METHYLTRANSFERASE CATALYTIC SUBUNIT"/>
    <property type="match status" value="1"/>
</dbReference>
<evidence type="ECO:0000256" key="3">
    <source>
        <dbReference type="ARBA" id="ARBA00022679"/>
    </source>
</evidence>
<dbReference type="AlphaFoldDB" id="A0A099P4C7"/>
<comment type="catalytic activity">
    <reaction evidence="5">
        <text>an adenosine in mRNA + S-adenosyl-L-methionine = an N(6)-methyladenosine in mRNA + S-adenosyl-L-homocysteine + H(+)</text>
        <dbReference type="Rhea" id="RHEA:55584"/>
        <dbReference type="Rhea" id="RHEA-COMP:12414"/>
        <dbReference type="Rhea" id="RHEA-COMP:12417"/>
        <dbReference type="ChEBI" id="CHEBI:15378"/>
        <dbReference type="ChEBI" id="CHEBI:57856"/>
        <dbReference type="ChEBI" id="CHEBI:59789"/>
        <dbReference type="ChEBI" id="CHEBI:74411"/>
        <dbReference type="ChEBI" id="CHEBI:74449"/>
        <dbReference type="EC" id="2.1.1.348"/>
    </reaction>
</comment>
<dbReference type="SUPFAM" id="SSF53335">
    <property type="entry name" value="S-adenosyl-L-methionine-dependent methyltransferases"/>
    <property type="match status" value="1"/>
</dbReference>
<evidence type="ECO:0000313" key="8">
    <source>
        <dbReference type="Proteomes" id="UP000029867"/>
    </source>
</evidence>
<dbReference type="Pfam" id="PF05063">
    <property type="entry name" value="MT-A70"/>
    <property type="match status" value="1"/>
</dbReference>
<sequence>MDRKVVEIVKFLLEFTPLLTSPPVDGSIPEIYFIFVSSSYSKGKDKVSWLQFTRYLKIIDELGNGVIECVPRNSLGKVYDDPFRCFDRIAWINQLALALLLRTSQRMNDANRPKEEERVNNGNEIEVEIPTSKEEKLKYVLELIDGEPPVKSENDIYPVKIITNKKLIPRDINDTYSLTTRGSRLEQLEYLLNTPCASHELQRERCRLRTTKKPFYECCEDVEHAQILSGLTTFDKNTSYCRLHQEKAKKLRNDVVKCHERKMHFIPIIQSQTDVKLGDCSYLDTCHKMASCRYVHYGQLMPRSFQMTNESDLDGITLKETPKVEATNTKCDCDYSDEDNIDVNVDDINHYNCYNSNNNGVNNYVGVNFKVNVDDNEVNDQQEIEINENIRVWDYTRGEPTCTFLKPELPAQWINADLTKIDLSILGTDYGIVIADPSWTIHMNLNYSSMRDEELARLRIDKLQREGLLLLWVTGRTLETGKRYLEKWGYTLCNEITWIKTSQLVRTISTGRTGHWLNHSKEHLLVGNKGSFVAKWLSTGGDPQILVASTRETSRKPDEVYGLCERLAGSNGVRKLELFGRSHNIRKGWITVGNQVDGARVLSAELRKQLNGGISCIASTNEV</sequence>
<dbReference type="VEuPathDB" id="FungiDB:C5L36_0B06040"/>
<organism evidence="7 8">
    <name type="scientific">Pichia kudriavzevii</name>
    <name type="common">Yeast</name>
    <name type="synonym">Issatchenkia orientalis</name>
    <dbReference type="NCBI Taxonomy" id="4909"/>
    <lineage>
        <taxon>Eukaryota</taxon>
        <taxon>Fungi</taxon>
        <taxon>Dikarya</taxon>
        <taxon>Ascomycota</taxon>
        <taxon>Saccharomycotina</taxon>
        <taxon>Pichiomycetes</taxon>
        <taxon>Pichiales</taxon>
        <taxon>Pichiaceae</taxon>
        <taxon>Pichia</taxon>
    </lineage>
</organism>
<dbReference type="GO" id="GO:0032259">
    <property type="term" value="P:methylation"/>
    <property type="evidence" value="ECO:0007669"/>
    <property type="project" value="UniProtKB-KW"/>
</dbReference>
<dbReference type="EMBL" id="JQFK01000006">
    <property type="protein sequence ID" value="KGK39848.1"/>
    <property type="molecule type" value="Genomic_DNA"/>
</dbReference>
<comment type="caution">
    <text evidence="7">The sequence shown here is derived from an EMBL/GenBank/DDBJ whole genome shotgun (WGS) entry which is preliminary data.</text>
</comment>
<dbReference type="GO" id="GO:0001734">
    <property type="term" value="F:mRNA m(6)A methyltransferase activity"/>
    <property type="evidence" value="ECO:0007669"/>
    <property type="project" value="UniProtKB-EC"/>
</dbReference>
<name>A0A099P4C7_PICKU</name>
<dbReference type="PROSITE" id="PS51143">
    <property type="entry name" value="MT_A70"/>
    <property type="match status" value="1"/>
</dbReference>
<reference evidence="8" key="1">
    <citation type="journal article" date="2014" name="Microb. Cell Fact.">
        <title>Exploiting Issatchenkia orientalis SD108 for succinic acid production.</title>
        <authorList>
            <person name="Xiao H."/>
            <person name="Shao Z."/>
            <person name="Jiang Y."/>
            <person name="Dole S."/>
            <person name="Zhao H."/>
        </authorList>
    </citation>
    <scope>NUCLEOTIDE SEQUENCE [LARGE SCALE GENOMIC DNA]</scope>
    <source>
        <strain evidence="8">SD108</strain>
    </source>
</reference>
<dbReference type="Proteomes" id="UP000029867">
    <property type="component" value="Unassembled WGS sequence"/>
</dbReference>
<proteinExistence type="inferred from homology"/>
<keyword evidence="4" id="KW-0949">S-adenosyl-L-methionine</keyword>
<gene>
    <name evidence="7" type="ORF">JL09_g990</name>
</gene>
<keyword evidence="3" id="KW-0808">Transferase</keyword>
<dbReference type="PANTHER" id="PTHR12829">
    <property type="entry name" value="N6-ADENOSINE-METHYLTRANSFERASE"/>
    <property type="match status" value="1"/>
</dbReference>
<dbReference type="GO" id="GO:0036396">
    <property type="term" value="C:RNA N6-methyladenosine methyltransferase complex"/>
    <property type="evidence" value="ECO:0007669"/>
    <property type="project" value="TreeGrafter"/>
</dbReference>
<evidence type="ECO:0000256" key="4">
    <source>
        <dbReference type="ARBA" id="ARBA00022691"/>
    </source>
</evidence>
<keyword evidence="2" id="KW-0489">Methyltransferase</keyword>
<protein>
    <recommendedName>
        <fullName evidence="1">mRNA m(6)A methyltransferase</fullName>
        <ecNumber evidence="1">2.1.1.348</ecNumber>
    </recommendedName>
</protein>
<dbReference type="InterPro" id="IPR007757">
    <property type="entry name" value="MT-A70-like"/>
</dbReference>
<dbReference type="eggNOG" id="KOG2098">
    <property type="taxonomic scope" value="Eukaryota"/>
</dbReference>
<evidence type="ECO:0000256" key="1">
    <source>
        <dbReference type="ARBA" id="ARBA00012160"/>
    </source>
</evidence>
<dbReference type="GO" id="GO:0005634">
    <property type="term" value="C:nucleus"/>
    <property type="evidence" value="ECO:0007669"/>
    <property type="project" value="TreeGrafter"/>
</dbReference>
<comment type="similarity">
    <text evidence="6">Belongs to the MT-A70-like family.</text>
</comment>
<accession>A0A099P4C7</accession>
<dbReference type="InterPro" id="IPR029063">
    <property type="entry name" value="SAM-dependent_MTases_sf"/>
</dbReference>